<evidence type="ECO:0000256" key="5">
    <source>
        <dbReference type="ARBA" id="ARBA00022500"/>
    </source>
</evidence>
<dbReference type="GO" id="GO:0071978">
    <property type="term" value="P:bacterial-type flagellum-dependent swarming motility"/>
    <property type="evidence" value="ECO:0007669"/>
    <property type="project" value="TreeGrafter"/>
</dbReference>
<keyword evidence="11" id="KW-0966">Cell projection</keyword>
<dbReference type="InterPro" id="IPR005503">
    <property type="entry name" value="FliL"/>
</dbReference>
<evidence type="ECO:0000256" key="4">
    <source>
        <dbReference type="ARBA" id="ARBA00022475"/>
    </source>
</evidence>
<evidence type="ECO:0000256" key="1">
    <source>
        <dbReference type="ARBA" id="ARBA00002254"/>
    </source>
</evidence>
<dbReference type="EMBL" id="VDFU01000004">
    <property type="protein sequence ID" value="TNC51683.1"/>
    <property type="molecule type" value="Genomic_DNA"/>
</dbReference>
<comment type="similarity">
    <text evidence="3 10">Belongs to the FliL family.</text>
</comment>
<keyword evidence="5 10" id="KW-0145">Chemotaxis</keyword>
<evidence type="ECO:0000256" key="10">
    <source>
        <dbReference type="RuleBase" id="RU364125"/>
    </source>
</evidence>
<organism evidence="11 12">
    <name type="scientific">Rubellimicrobium rubrum</name>
    <dbReference type="NCBI Taxonomy" id="2585369"/>
    <lineage>
        <taxon>Bacteria</taxon>
        <taxon>Pseudomonadati</taxon>
        <taxon>Pseudomonadota</taxon>
        <taxon>Alphaproteobacteria</taxon>
        <taxon>Rhodobacterales</taxon>
        <taxon>Roseobacteraceae</taxon>
        <taxon>Rubellimicrobium</taxon>
    </lineage>
</organism>
<comment type="caution">
    <text evidence="10">Lacks conserved residue(s) required for the propagation of feature annotation.</text>
</comment>
<proteinExistence type="inferred from homology"/>
<keyword evidence="7 10" id="KW-0283">Flagellar rotation</keyword>
<keyword evidence="4" id="KW-1003">Cell membrane</keyword>
<dbReference type="GO" id="GO:0009425">
    <property type="term" value="C:bacterial-type flagellum basal body"/>
    <property type="evidence" value="ECO:0007669"/>
    <property type="project" value="InterPro"/>
</dbReference>
<reference evidence="11 12" key="1">
    <citation type="submission" date="2019-06" db="EMBL/GenBank/DDBJ databases">
        <title>YIM 131921 draft genome.</title>
        <authorList>
            <person name="Jiang L."/>
        </authorList>
    </citation>
    <scope>NUCLEOTIDE SEQUENCE [LARGE SCALE GENOMIC DNA]</scope>
    <source>
        <strain evidence="11 12">YIM 131921</strain>
    </source>
</reference>
<dbReference type="PANTHER" id="PTHR35091:SF2">
    <property type="entry name" value="FLAGELLAR PROTEIN FLIL"/>
    <property type="match status" value="1"/>
</dbReference>
<keyword evidence="11" id="KW-0969">Cilium</keyword>
<keyword evidence="11" id="KW-0282">Flagellum</keyword>
<sequence>MTDTPDEAKPPKSRLPLILGLVLAIIGGAGGFLAVRMGLLGGSAHEEPVEHLEKAALPALTPAAFVALPPLVVNLPGQGERRFLRFSGQLEVKPEHVNEVTELTPRVVDVLNGYLRALEPREIEDPAALMRMRAQMLRRVQVVAGGDRVRDLLVMEFVVN</sequence>
<evidence type="ECO:0000256" key="3">
    <source>
        <dbReference type="ARBA" id="ARBA00008281"/>
    </source>
</evidence>
<dbReference type="AlphaFoldDB" id="A0A5C4MZI2"/>
<keyword evidence="10" id="KW-0997">Cell inner membrane</keyword>
<name>A0A5C4MZI2_9RHOB</name>
<dbReference type="Proteomes" id="UP000305887">
    <property type="component" value="Unassembled WGS sequence"/>
</dbReference>
<feature type="transmembrane region" description="Helical" evidence="10">
    <location>
        <begin position="55"/>
        <end position="75"/>
    </location>
</feature>
<evidence type="ECO:0000313" key="11">
    <source>
        <dbReference type="EMBL" id="TNC51683.1"/>
    </source>
</evidence>
<accession>A0A5C4MZI2</accession>
<dbReference type="OrthoDB" id="7619358at2"/>
<evidence type="ECO:0000256" key="9">
    <source>
        <dbReference type="ARBA" id="ARBA00023136"/>
    </source>
</evidence>
<keyword evidence="9 10" id="KW-0472">Membrane</keyword>
<evidence type="ECO:0000256" key="6">
    <source>
        <dbReference type="ARBA" id="ARBA00022692"/>
    </source>
</evidence>
<gene>
    <name evidence="11" type="ORF">FHG66_05290</name>
</gene>
<protein>
    <recommendedName>
        <fullName evidence="10">Flagellar protein FliL</fullName>
    </recommendedName>
</protein>
<evidence type="ECO:0000256" key="2">
    <source>
        <dbReference type="ARBA" id="ARBA00004162"/>
    </source>
</evidence>
<keyword evidence="6 10" id="KW-0812">Transmembrane</keyword>
<keyword evidence="8 10" id="KW-1133">Transmembrane helix</keyword>
<evidence type="ECO:0000313" key="12">
    <source>
        <dbReference type="Proteomes" id="UP000305887"/>
    </source>
</evidence>
<dbReference type="Pfam" id="PF03748">
    <property type="entry name" value="FliL"/>
    <property type="match status" value="1"/>
</dbReference>
<dbReference type="PANTHER" id="PTHR35091">
    <property type="entry name" value="FLAGELLAR PROTEIN FLIL"/>
    <property type="match status" value="1"/>
</dbReference>
<dbReference type="GO" id="GO:0006935">
    <property type="term" value="P:chemotaxis"/>
    <property type="evidence" value="ECO:0007669"/>
    <property type="project" value="UniProtKB-KW"/>
</dbReference>
<comment type="function">
    <text evidence="1 10">Controls the rotational direction of flagella during chemotaxis.</text>
</comment>
<feature type="transmembrane region" description="Helical" evidence="10">
    <location>
        <begin position="15"/>
        <end position="35"/>
    </location>
</feature>
<dbReference type="GO" id="GO:0005886">
    <property type="term" value="C:plasma membrane"/>
    <property type="evidence" value="ECO:0007669"/>
    <property type="project" value="UniProtKB-SubCell"/>
</dbReference>
<evidence type="ECO:0000256" key="8">
    <source>
        <dbReference type="ARBA" id="ARBA00022989"/>
    </source>
</evidence>
<keyword evidence="12" id="KW-1185">Reference proteome</keyword>
<evidence type="ECO:0000256" key="7">
    <source>
        <dbReference type="ARBA" id="ARBA00022779"/>
    </source>
</evidence>
<comment type="subcellular location">
    <subcellularLocation>
        <location evidence="10">Cell inner membrane</location>
    </subcellularLocation>
    <subcellularLocation>
        <location evidence="2">Cell membrane</location>
        <topology evidence="2">Single-pass membrane protein</topology>
    </subcellularLocation>
</comment>
<comment type="caution">
    <text evidence="11">The sequence shown here is derived from an EMBL/GenBank/DDBJ whole genome shotgun (WGS) entry which is preliminary data.</text>
</comment>